<dbReference type="Pfam" id="PF00010">
    <property type="entry name" value="HLH"/>
    <property type="match status" value="1"/>
</dbReference>
<dbReference type="CDD" id="cd11429">
    <property type="entry name" value="bHLH_TS_OLIG"/>
    <property type="match status" value="1"/>
</dbReference>
<evidence type="ECO:0000313" key="4">
    <source>
        <dbReference type="Proteomes" id="UP001497525"/>
    </source>
</evidence>
<dbReference type="GO" id="GO:0061564">
    <property type="term" value="P:axon development"/>
    <property type="evidence" value="ECO:0007669"/>
    <property type="project" value="TreeGrafter"/>
</dbReference>
<evidence type="ECO:0000313" key="3">
    <source>
        <dbReference type="EMBL" id="CAL5137394.1"/>
    </source>
</evidence>
<comment type="caution">
    <text evidence="3">The sequence shown here is derived from an EMBL/GenBank/DDBJ whole genome shotgun (WGS) entry which is preliminary data.</text>
</comment>
<dbReference type="PROSITE" id="PS50888">
    <property type="entry name" value="BHLH"/>
    <property type="match status" value="1"/>
</dbReference>
<dbReference type="InterPro" id="IPR011598">
    <property type="entry name" value="bHLH_dom"/>
</dbReference>
<proteinExistence type="predicted"/>
<dbReference type="Proteomes" id="UP001497525">
    <property type="component" value="Unassembled WGS sequence"/>
</dbReference>
<dbReference type="PANTHER" id="PTHR19290:SF164">
    <property type="entry name" value="BHLH DOMAIN-CONTAINING PROTEIN"/>
    <property type="match status" value="1"/>
</dbReference>
<accession>A0AAV2TKB0</accession>
<dbReference type="InterPro" id="IPR050359">
    <property type="entry name" value="bHLH_transcription_factors"/>
</dbReference>
<organism evidence="3 4">
    <name type="scientific">Calicophoron daubneyi</name>
    <name type="common">Rumen fluke</name>
    <name type="synonym">Paramphistomum daubneyi</name>
    <dbReference type="NCBI Taxonomy" id="300641"/>
    <lineage>
        <taxon>Eukaryota</taxon>
        <taxon>Metazoa</taxon>
        <taxon>Spiralia</taxon>
        <taxon>Lophotrochozoa</taxon>
        <taxon>Platyhelminthes</taxon>
        <taxon>Trematoda</taxon>
        <taxon>Digenea</taxon>
        <taxon>Plagiorchiida</taxon>
        <taxon>Pronocephalata</taxon>
        <taxon>Paramphistomoidea</taxon>
        <taxon>Paramphistomidae</taxon>
        <taxon>Calicophoron</taxon>
    </lineage>
</organism>
<dbReference type="GO" id="GO:0045944">
    <property type="term" value="P:positive regulation of transcription by RNA polymerase II"/>
    <property type="evidence" value="ECO:0007669"/>
    <property type="project" value="TreeGrafter"/>
</dbReference>
<dbReference type="InterPro" id="IPR036638">
    <property type="entry name" value="HLH_DNA-bd_sf"/>
</dbReference>
<protein>
    <recommendedName>
        <fullName evidence="2">BHLH domain-containing protein</fullName>
    </recommendedName>
</protein>
<dbReference type="GO" id="GO:0046983">
    <property type="term" value="F:protein dimerization activity"/>
    <property type="evidence" value="ECO:0007669"/>
    <property type="project" value="InterPro"/>
</dbReference>
<reference evidence="3" key="1">
    <citation type="submission" date="2024-06" db="EMBL/GenBank/DDBJ databases">
        <authorList>
            <person name="Liu X."/>
            <person name="Lenzi L."/>
            <person name="Haldenby T S."/>
            <person name="Uol C."/>
        </authorList>
    </citation>
    <scope>NUCLEOTIDE SEQUENCE</scope>
</reference>
<name>A0AAV2TKB0_CALDB</name>
<dbReference type="EMBL" id="CAXLJL010000390">
    <property type="protein sequence ID" value="CAL5137394.1"/>
    <property type="molecule type" value="Genomic_DNA"/>
</dbReference>
<dbReference type="GO" id="GO:0005634">
    <property type="term" value="C:nucleus"/>
    <property type="evidence" value="ECO:0007669"/>
    <property type="project" value="TreeGrafter"/>
</dbReference>
<sequence length="265" mass="29603">MSWNHETPAPGIAKSRPRARLMAKLVNKRKRLCKTAHGSCDPIQEAYPSDVESESSEMTITEDELQELRLTINRRERKRMQDLNLAMDGLRSVLPYAHSPSVRKLSKIATLLLAKNYILLLTQNVEQLRHQLSDMRNSTVTNLPPSASNVPQFTHYSADPMTNTNCTTQFKPSSCSRECTHTISGTQSSPLICTNPLQVIKSSPEQQSPQSGGIFPDDFYSNLIQLHFGNLSRPPALTTPLTSSRMTRVIDYAHTDKLCKAPGVL</sequence>
<dbReference type="GO" id="GO:0007423">
    <property type="term" value="P:sensory organ development"/>
    <property type="evidence" value="ECO:0007669"/>
    <property type="project" value="TreeGrafter"/>
</dbReference>
<dbReference type="Gene3D" id="4.10.280.10">
    <property type="entry name" value="Helix-loop-helix DNA-binding domain"/>
    <property type="match status" value="1"/>
</dbReference>
<feature type="coiled-coil region" evidence="1">
    <location>
        <begin position="51"/>
        <end position="78"/>
    </location>
</feature>
<dbReference type="SUPFAM" id="SSF47459">
    <property type="entry name" value="HLH, helix-loop-helix DNA-binding domain"/>
    <property type="match status" value="1"/>
</dbReference>
<dbReference type="AlphaFoldDB" id="A0AAV2TKB0"/>
<evidence type="ECO:0000256" key="1">
    <source>
        <dbReference type="SAM" id="Coils"/>
    </source>
</evidence>
<dbReference type="GO" id="GO:0000981">
    <property type="term" value="F:DNA-binding transcription factor activity, RNA polymerase II-specific"/>
    <property type="evidence" value="ECO:0007669"/>
    <property type="project" value="TreeGrafter"/>
</dbReference>
<dbReference type="SMART" id="SM00353">
    <property type="entry name" value="HLH"/>
    <property type="match status" value="1"/>
</dbReference>
<feature type="domain" description="BHLH" evidence="2">
    <location>
        <begin position="67"/>
        <end position="121"/>
    </location>
</feature>
<dbReference type="PANTHER" id="PTHR19290">
    <property type="entry name" value="BASIC HELIX-LOOP-HELIX PROTEIN NEUROGENIN-RELATED"/>
    <property type="match status" value="1"/>
</dbReference>
<evidence type="ECO:0000259" key="2">
    <source>
        <dbReference type="PROSITE" id="PS50888"/>
    </source>
</evidence>
<gene>
    <name evidence="3" type="ORF">CDAUBV1_LOCUS11708</name>
</gene>
<keyword evidence="1" id="KW-0175">Coiled coil</keyword>
<dbReference type="GO" id="GO:0070888">
    <property type="term" value="F:E-box binding"/>
    <property type="evidence" value="ECO:0007669"/>
    <property type="project" value="TreeGrafter"/>
</dbReference>